<evidence type="ECO:0000313" key="1">
    <source>
        <dbReference type="EMBL" id="GAJ46560.1"/>
    </source>
</evidence>
<comment type="caution">
    <text evidence="1">The sequence shown here is derived from an EMBL/GenBank/DDBJ whole genome shotgun (WGS) entry which is preliminary data.</text>
</comment>
<gene>
    <name evidence="1" type="ORF">HE1_00895</name>
</gene>
<evidence type="ECO:0000313" key="2">
    <source>
        <dbReference type="Proteomes" id="UP000024842"/>
    </source>
</evidence>
<sequence>MDGLGHAGQNIITSGSVADCKQASQRVVEGIGDQNLLSDKGYDTNQIVDETRKNNIKSWYKGTR</sequence>
<name>A0A023DZS2_9PROT</name>
<reference evidence="1 2" key="1">
    <citation type="journal article" date="2014" name="FEMS Microbiol. Lett.">
        <title>Draft genome sequences of three Holospora species (Holospora obtusa, Holospora undulata, and Holospora elegans), endonuclear symbiotic bacteria of the ciliate Paramecium caudatum.</title>
        <authorList>
            <person name="Dohra H."/>
            <person name="Tanaka K."/>
            <person name="Suzuki T."/>
            <person name="Fujishima M."/>
            <person name="Suzuki H."/>
        </authorList>
    </citation>
    <scope>NUCLEOTIDE SEQUENCE [LARGE SCALE GENOMIC DNA]</scope>
    <source>
        <strain evidence="1 2">E1</strain>
    </source>
</reference>
<accession>A0A023DZS2</accession>
<keyword evidence="2" id="KW-1185">Reference proteome</keyword>
<dbReference type="AlphaFoldDB" id="A0A023DZS2"/>
<dbReference type="EMBL" id="BAUP01000111">
    <property type="protein sequence ID" value="GAJ46560.1"/>
    <property type="molecule type" value="Genomic_DNA"/>
</dbReference>
<proteinExistence type="predicted"/>
<protein>
    <submittedName>
        <fullName evidence="1">Uncharacterized protein</fullName>
    </submittedName>
</protein>
<dbReference type="Proteomes" id="UP000024842">
    <property type="component" value="Unassembled WGS sequence"/>
</dbReference>
<organism evidence="1 2">
    <name type="scientific">Holospora elegans E1</name>
    <dbReference type="NCBI Taxonomy" id="1427503"/>
    <lineage>
        <taxon>Bacteria</taxon>
        <taxon>Pseudomonadati</taxon>
        <taxon>Pseudomonadota</taxon>
        <taxon>Alphaproteobacteria</taxon>
        <taxon>Holosporales</taxon>
        <taxon>Holosporaceae</taxon>
        <taxon>Holospora</taxon>
    </lineage>
</organism>